<evidence type="ECO:0000256" key="1">
    <source>
        <dbReference type="SAM" id="Phobius"/>
    </source>
</evidence>
<organism evidence="2 3">
    <name type="scientific">Venturia nashicola</name>
    <dbReference type="NCBI Taxonomy" id="86259"/>
    <lineage>
        <taxon>Eukaryota</taxon>
        <taxon>Fungi</taxon>
        <taxon>Dikarya</taxon>
        <taxon>Ascomycota</taxon>
        <taxon>Pezizomycotina</taxon>
        <taxon>Dothideomycetes</taxon>
        <taxon>Pleosporomycetidae</taxon>
        <taxon>Venturiales</taxon>
        <taxon>Venturiaceae</taxon>
        <taxon>Venturia</taxon>
    </lineage>
</organism>
<keyword evidence="1" id="KW-0812">Transmembrane</keyword>
<feature type="transmembrane region" description="Helical" evidence="1">
    <location>
        <begin position="76"/>
        <end position="97"/>
    </location>
</feature>
<dbReference type="Pfam" id="PF12716">
    <property type="entry name" value="Apq12"/>
    <property type="match status" value="1"/>
</dbReference>
<feature type="transmembrane region" description="Helical" evidence="1">
    <location>
        <begin position="51"/>
        <end position="70"/>
    </location>
</feature>
<keyword evidence="1" id="KW-1133">Transmembrane helix</keyword>
<keyword evidence="1" id="KW-0472">Membrane</keyword>
<dbReference type="EMBL" id="SNSC02000009">
    <property type="protein sequence ID" value="TID21536.1"/>
    <property type="molecule type" value="Genomic_DNA"/>
</dbReference>
<keyword evidence="3" id="KW-1185">Reference proteome</keyword>
<dbReference type="AlphaFoldDB" id="A0A4Z1PA01"/>
<accession>A0A4Z1PA01</accession>
<dbReference type="Proteomes" id="UP000298493">
    <property type="component" value="Unassembled WGS sequence"/>
</dbReference>
<name>A0A4Z1PA01_9PEZI</name>
<dbReference type="OrthoDB" id="3559694at2759"/>
<sequence length="152" mass="17400">MAEMIQDWTRFITDQVTPSTLYTAYSYAISAQNYFLAALDVLTRSEASWQTIAITLLALLIALKIFTWVVNAIFSWVFLAIRLAFWICVGLFAVYVYQRGPEGVIEDVNEIVQTWTGEYEKTKRHVEYTKAFYDRGGRHAPGGRGREAAAQW</sequence>
<comment type="caution">
    <text evidence="2">The sequence shown here is derived from an EMBL/GenBank/DDBJ whole genome shotgun (WGS) entry which is preliminary data.</text>
</comment>
<gene>
    <name evidence="2" type="ORF">E6O75_ATG04931</name>
</gene>
<evidence type="ECO:0000313" key="3">
    <source>
        <dbReference type="Proteomes" id="UP000298493"/>
    </source>
</evidence>
<reference evidence="2 3" key="1">
    <citation type="submission" date="2019-04" db="EMBL/GenBank/DDBJ databases">
        <title>High contiguity whole genome sequence and gene annotation resource for two Venturia nashicola isolates.</title>
        <authorList>
            <person name="Prokchorchik M."/>
            <person name="Won K."/>
            <person name="Lee Y."/>
            <person name="Choi E.D."/>
            <person name="Segonzac C."/>
            <person name="Sohn K.H."/>
        </authorList>
    </citation>
    <scope>NUCLEOTIDE SEQUENCE [LARGE SCALE GENOMIC DNA]</scope>
    <source>
        <strain evidence="2 3">PRI2</strain>
    </source>
</reference>
<dbReference type="InterPro" id="IPR024316">
    <property type="entry name" value="APQ12"/>
</dbReference>
<proteinExistence type="predicted"/>
<evidence type="ECO:0000313" key="2">
    <source>
        <dbReference type="EMBL" id="TID21536.1"/>
    </source>
</evidence>
<protein>
    <submittedName>
        <fullName evidence="2">Uncharacterized protein</fullName>
    </submittedName>
</protein>